<evidence type="ECO:0000313" key="4">
    <source>
        <dbReference type="Proteomes" id="UP000187485"/>
    </source>
</evidence>
<dbReference type="SMART" id="SM00014">
    <property type="entry name" value="acidPPc"/>
    <property type="match status" value="1"/>
</dbReference>
<dbReference type="Pfam" id="PF01569">
    <property type="entry name" value="PAP2"/>
    <property type="match status" value="1"/>
</dbReference>
<dbReference type="STRING" id="870242.cpu_13800"/>
<dbReference type="RefSeq" id="WP_075859327.1">
    <property type="nucleotide sequence ID" value="NZ_BDJK01000020.1"/>
</dbReference>
<organism evidence="3 4">
    <name type="scientific">Carboxydothermus pertinax</name>
    <dbReference type="NCBI Taxonomy" id="870242"/>
    <lineage>
        <taxon>Bacteria</taxon>
        <taxon>Bacillati</taxon>
        <taxon>Bacillota</taxon>
        <taxon>Clostridia</taxon>
        <taxon>Thermoanaerobacterales</taxon>
        <taxon>Thermoanaerobacteraceae</taxon>
        <taxon>Carboxydothermus</taxon>
    </lineage>
</organism>
<dbReference type="PANTHER" id="PTHR14969:SF58">
    <property type="entry name" value="UNDECAPRENYL-DIPHOSPHATASE BCRC"/>
    <property type="match status" value="1"/>
</dbReference>
<dbReference type="AlphaFoldDB" id="A0A1L8CVD2"/>
<sequence>MSLFFAINRFAGKSLWLDIFMKYVSLGGIYFYWIIMLYLFFTGNLLVKFYLFKTGVVGLIAVFIAKYLGKRYYFPRPFVKHPVKVLYPHKDDSSFPSDHVTGAVTLALGILGVAKVAGLISLGYAVLIAVARIYAGHHYPRDVLGGILLGAIVYYLAEFFNFL</sequence>
<name>A0A1L8CVD2_9THEO</name>
<feature type="transmembrane region" description="Helical" evidence="1">
    <location>
        <begin position="20"/>
        <end position="41"/>
    </location>
</feature>
<evidence type="ECO:0000313" key="3">
    <source>
        <dbReference type="EMBL" id="GAV22870.1"/>
    </source>
</evidence>
<dbReference type="InterPro" id="IPR036938">
    <property type="entry name" value="PAP2/HPO_sf"/>
</dbReference>
<dbReference type="SUPFAM" id="SSF48317">
    <property type="entry name" value="Acid phosphatase/Vanadium-dependent haloperoxidase"/>
    <property type="match status" value="1"/>
</dbReference>
<keyword evidence="1" id="KW-1133">Transmembrane helix</keyword>
<comment type="caution">
    <text evidence="3">The sequence shown here is derived from an EMBL/GenBank/DDBJ whole genome shotgun (WGS) entry which is preliminary data.</text>
</comment>
<proteinExistence type="predicted"/>
<keyword evidence="1" id="KW-0472">Membrane</keyword>
<feature type="domain" description="Phosphatidic acid phosphatase type 2/haloperoxidase" evidence="2">
    <location>
        <begin position="47"/>
        <end position="158"/>
    </location>
</feature>
<keyword evidence="4" id="KW-1185">Reference proteome</keyword>
<feature type="transmembrane region" description="Helical" evidence="1">
    <location>
        <begin position="50"/>
        <end position="69"/>
    </location>
</feature>
<keyword evidence="1" id="KW-0812">Transmembrane</keyword>
<dbReference type="InterPro" id="IPR000326">
    <property type="entry name" value="PAP2/HPO"/>
</dbReference>
<protein>
    <recommendedName>
        <fullName evidence="2">Phosphatidic acid phosphatase type 2/haloperoxidase domain-containing protein</fullName>
    </recommendedName>
</protein>
<dbReference type="EMBL" id="BDJK01000020">
    <property type="protein sequence ID" value="GAV22870.1"/>
    <property type="molecule type" value="Genomic_DNA"/>
</dbReference>
<feature type="transmembrane region" description="Helical" evidence="1">
    <location>
        <begin position="103"/>
        <end position="131"/>
    </location>
</feature>
<gene>
    <name evidence="3" type="ORF">cpu_13800</name>
</gene>
<evidence type="ECO:0000256" key="1">
    <source>
        <dbReference type="SAM" id="Phobius"/>
    </source>
</evidence>
<evidence type="ECO:0000259" key="2">
    <source>
        <dbReference type="SMART" id="SM00014"/>
    </source>
</evidence>
<dbReference type="Gene3D" id="1.20.144.10">
    <property type="entry name" value="Phosphatidic acid phosphatase type 2/haloperoxidase"/>
    <property type="match status" value="1"/>
</dbReference>
<reference evidence="4" key="1">
    <citation type="submission" date="2016-12" db="EMBL/GenBank/DDBJ databases">
        <title>Draft Genome Sequences od Carboxydothermus pertinax and islandicus, Hydrogenogenic Carboxydotrophic Bacteria.</title>
        <authorList>
            <person name="Fukuyama Y."/>
            <person name="Ohmae K."/>
            <person name="Yoneda Y."/>
            <person name="Yoshida T."/>
            <person name="Sako Y."/>
        </authorList>
    </citation>
    <scope>NUCLEOTIDE SEQUENCE [LARGE SCALE GENOMIC DNA]</scope>
    <source>
        <strain evidence="4">Ug1</strain>
    </source>
</reference>
<accession>A0A1L8CVD2</accession>
<dbReference type="OrthoDB" id="9789113at2"/>
<feature type="transmembrane region" description="Helical" evidence="1">
    <location>
        <begin position="143"/>
        <end position="162"/>
    </location>
</feature>
<dbReference type="PANTHER" id="PTHR14969">
    <property type="entry name" value="SPHINGOSINE-1-PHOSPHATE PHOSPHOHYDROLASE"/>
    <property type="match status" value="1"/>
</dbReference>
<dbReference type="Proteomes" id="UP000187485">
    <property type="component" value="Unassembled WGS sequence"/>
</dbReference>